<evidence type="ECO:0000313" key="2">
    <source>
        <dbReference type="EMBL" id="QGN16081.1"/>
    </source>
</evidence>
<protein>
    <submittedName>
        <fullName evidence="2">Protein YPL014W</fullName>
    </submittedName>
</protein>
<proteinExistence type="predicted"/>
<name>A0ABX6EWT2_KLUMA</name>
<gene>
    <name evidence="2" type="primary">CIP1</name>
    <name evidence="2" type="ORF">FIM1_2781</name>
</gene>
<sequence length="474" mass="52401">MNDHTSINSKGLRTILLEKFHHRFSHSRSHEETAVAESQEQEREREREHEHEQAGSKQQQNRRSSTPSPASEDGDVEMDINNDEYLIDISTEKSSIEYGQCFSETDERKTGPAPLTLNTDANTWYAPENRVCTPVMTPVNQSGPAQFYSKRHDSMSSLASSVSEFGYANMRPQSAASNCGGGAFNASFTPRFVSLLSEVYVQVCSDPTITPFDSNNPPSGILHRVSKIAVEKADAEHIDIGIERNSWLLTLVRQRLLMEARKDSYLSRNSSIISLPPVPQFGIENISAPFGNSQLQQQQQQQDYFNCSSSGDGSVFTNNNNYYMGINSSLDSRPSSQSYGSSNQQLQQPIQMSQATNQLPPQHPKSLVRSRNNSFLTAASRSRSNSFKVHPQLSNTMGSVQSSSMPKLSRSRSTSNAHFVLTPTNSIPSQPSFLSQSTSAVNTVLSAIPTNNNTTAAGQQVDERNARLPTHVEN</sequence>
<dbReference type="Proteomes" id="UP000422736">
    <property type="component" value="Chromosome 4"/>
</dbReference>
<feature type="compositionally biased region" description="Basic and acidic residues" evidence="1">
    <location>
        <begin position="461"/>
        <end position="474"/>
    </location>
</feature>
<feature type="region of interest" description="Disordered" evidence="1">
    <location>
        <begin position="450"/>
        <end position="474"/>
    </location>
</feature>
<feature type="region of interest" description="Disordered" evidence="1">
    <location>
        <begin position="378"/>
        <end position="410"/>
    </location>
</feature>
<feature type="compositionally biased region" description="Polar residues" evidence="1">
    <location>
        <begin position="55"/>
        <end position="69"/>
    </location>
</feature>
<dbReference type="EMBL" id="CP015057">
    <property type="protein sequence ID" value="QGN16081.1"/>
    <property type="molecule type" value="Genomic_DNA"/>
</dbReference>
<organism evidence="2 3">
    <name type="scientific">Kluyveromyces marxianus</name>
    <name type="common">Yeast</name>
    <name type="synonym">Candida kefyr</name>
    <dbReference type="NCBI Taxonomy" id="4911"/>
    <lineage>
        <taxon>Eukaryota</taxon>
        <taxon>Fungi</taxon>
        <taxon>Dikarya</taxon>
        <taxon>Ascomycota</taxon>
        <taxon>Saccharomycotina</taxon>
        <taxon>Saccharomycetes</taxon>
        <taxon>Saccharomycetales</taxon>
        <taxon>Saccharomycetaceae</taxon>
        <taxon>Kluyveromyces</taxon>
    </lineage>
</organism>
<keyword evidence="3" id="KW-1185">Reference proteome</keyword>
<feature type="region of interest" description="Disordered" evidence="1">
    <location>
        <begin position="326"/>
        <end position="349"/>
    </location>
</feature>
<feature type="region of interest" description="Disordered" evidence="1">
    <location>
        <begin position="24"/>
        <end position="78"/>
    </location>
</feature>
<feature type="compositionally biased region" description="Basic and acidic residues" evidence="1">
    <location>
        <begin position="40"/>
        <end position="54"/>
    </location>
</feature>
<evidence type="ECO:0000313" key="3">
    <source>
        <dbReference type="Proteomes" id="UP000422736"/>
    </source>
</evidence>
<evidence type="ECO:0000256" key="1">
    <source>
        <dbReference type="SAM" id="MobiDB-lite"/>
    </source>
</evidence>
<feature type="compositionally biased region" description="Polar residues" evidence="1">
    <location>
        <begin position="378"/>
        <end position="401"/>
    </location>
</feature>
<accession>A0ABX6EWT2</accession>
<reference evidence="2 3" key="1">
    <citation type="submission" date="2016-03" db="EMBL/GenBank/DDBJ databases">
        <title>How can Kluyveromyces marxianus grow so fast - potential evolutionary course in Saccharomyces Complex revealed by comparative genomics.</title>
        <authorList>
            <person name="Mo W."/>
            <person name="Lu W."/>
            <person name="Yang X."/>
            <person name="Qi J."/>
            <person name="Lv H."/>
        </authorList>
    </citation>
    <scope>NUCLEOTIDE SEQUENCE [LARGE SCALE GENOMIC DNA]</scope>
    <source>
        <strain evidence="2 3">FIM1</strain>
    </source>
</reference>